<dbReference type="PROSITE" id="PS00041">
    <property type="entry name" value="HTH_ARAC_FAMILY_1"/>
    <property type="match status" value="1"/>
</dbReference>
<feature type="modified residue" description="4-aspartylphosphate" evidence="8">
    <location>
        <position position="56"/>
    </location>
</feature>
<dbReference type="Gene3D" id="1.10.10.60">
    <property type="entry name" value="Homeodomain-like"/>
    <property type="match status" value="2"/>
</dbReference>
<proteinExistence type="predicted"/>
<dbReference type="Proteomes" id="UP000595841">
    <property type="component" value="Chromosome"/>
</dbReference>
<dbReference type="GO" id="GO:0003700">
    <property type="term" value="F:DNA-binding transcription factor activity"/>
    <property type="evidence" value="ECO:0007669"/>
    <property type="project" value="InterPro"/>
</dbReference>
<evidence type="ECO:0000256" key="8">
    <source>
        <dbReference type="PROSITE-ProRule" id="PRU00169"/>
    </source>
</evidence>
<evidence type="ECO:0000256" key="1">
    <source>
        <dbReference type="ARBA" id="ARBA00004496"/>
    </source>
</evidence>
<evidence type="ECO:0000259" key="10">
    <source>
        <dbReference type="PROSITE" id="PS50110"/>
    </source>
</evidence>
<dbReference type="PANTHER" id="PTHR42713">
    <property type="entry name" value="HISTIDINE KINASE-RELATED"/>
    <property type="match status" value="1"/>
</dbReference>
<dbReference type="RefSeq" id="WP_202677106.1">
    <property type="nucleotide sequence ID" value="NZ_CP068595.1"/>
</dbReference>
<dbReference type="InterPro" id="IPR051552">
    <property type="entry name" value="HptR"/>
</dbReference>
<evidence type="ECO:0000256" key="2">
    <source>
        <dbReference type="ARBA" id="ARBA00022490"/>
    </source>
</evidence>
<dbReference type="SUPFAM" id="SSF46689">
    <property type="entry name" value="Homeodomain-like"/>
    <property type="match status" value="1"/>
</dbReference>
<sequence length="546" mass="60989">MMIKVLIVDDEPKLREGLRALIPWEQLGFTVVATAANGLQALEKYHIHDPELIVVDIRMPGMDGLELIGELRNEGSTSHVLILSGHADFDYAKRAIGYRIDGYLLKPVDEEEMISLLKELRETIDREDRFSRWNEEEPTRNREGLLRALLQPPAEESGADDPGKQAAALGLTPGRVEVVLIELLAPAHANEEEERKIIAAVEQHFAGSGDRLFFTLPPYIGLLLKEPLQDGMRREHLIDELAGLICPCGFNFTAAAGGAVPRPEEAAESFNAARALLRRAFFYRKGRMLTADPSEMLFPGSGEADTEQVTDAESRLLLAVETGSRAAIEPLVQAISAGLIAAGGEEQQIKDTFVRILSTVLARLEPVYPEIRNNTAKHFPPIGELYQSHYLEDLQEQSVAFLAEIAGQMTSGVKGNEIKKITELIQRRYNENLKLETLSELFSYNSAYLGKMFKNTTGEYFNTYLDKVRIEKAKEFLAQGMKVYEVAEKVGYMNSDYFNAKFRKYVGTSPVPSAKITECVCTGKKRSGYFSRAAFLRDLYVLLLEC</sequence>
<organism evidence="11 12">
    <name type="scientific">Paenibacillus sonchi</name>
    <dbReference type="NCBI Taxonomy" id="373687"/>
    <lineage>
        <taxon>Bacteria</taxon>
        <taxon>Bacillati</taxon>
        <taxon>Bacillota</taxon>
        <taxon>Bacilli</taxon>
        <taxon>Bacillales</taxon>
        <taxon>Paenibacillaceae</taxon>
        <taxon>Paenibacillus</taxon>
        <taxon>Paenibacillus sonchi group</taxon>
    </lineage>
</organism>
<keyword evidence="4" id="KW-0902">Two-component regulatory system</keyword>
<evidence type="ECO:0000256" key="6">
    <source>
        <dbReference type="ARBA" id="ARBA00023125"/>
    </source>
</evidence>
<dbReference type="Pfam" id="PF00072">
    <property type="entry name" value="Response_reg"/>
    <property type="match status" value="1"/>
</dbReference>
<dbReference type="SMART" id="SM00448">
    <property type="entry name" value="REC"/>
    <property type="match status" value="1"/>
</dbReference>
<dbReference type="Gene3D" id="3.40.50.2300">
    <property type="match status" value="1"/>
</dbReference>
<dbReference type="PROSITE" id="PS50110">
    <property type="entry name" value="RESPONSE_REGULATORY"/>
    <property type="match status" value="1"/>
</dbReference>
<dbReference type="SUPFAM" id="SSF52172">
    <property type="entry name" value="CheY-like"/>
    <property type="match status" value="1"/>
</dbReference>
<dbReference type="GO" id="GO:0043565">
    <property type="term" value="F:sequence-specific DNA binding"/>
    <property type="evidence" value="ECO:0007669"/>
    <property type="project" value="InterPro"/>
</dbReference>
<gene>
    <name evidence="11" type="ORF">JI735_04490</name>
</gene>
<dbReference type="PANTHER" id="PTHR42713:SF3">
    <property type="entry name" value="TRANSCRIPTIONAL REGULATORY PROTEIN HPTR"/>
    <property type="match status" value="1"/>
</dbReference>
<dbReference type="AlphaFoldDB" id="A0A974PEC2"/>
<dbReference type="CDD" id="cd17536">
    <property type="entry name" value="REC_YesN-like"/>
    <property type="match status" value="1"/>
</dbReference>
<dbReference type="GO" id="GO:0005737">
    <property type="term" value="C:cytoplasm"/>
    <property type="evidence" value="ECO:0007669"/>
    <property type="project" value="UniProtKB-SubCell"/>
</dbReference>
<accession>A0A974PEC2</accession>
<keyword evidence="12" id="KW-1185">Reference proteome</keyword>
<keyword evidence="5" id="KW-0805">Transcription regulation</keyword>
<feature type="domain" description="Response regulatory" evidence="10">
    <location>
        <begin position="4"/>
        <end position="121"/>
    </location>
</feature>
<dbReference type="SMART" id="SM00342">
    <property type="entry name" value="HTH_ARAC"/>
    <property type="match status" value="1"/>
</dbReference>
<evidence type="ECO:0000313" key="11">
    <source>
        <dbReference type="EMBL" id="QQZ61956.1"/>
    </source>
</evidence>
<evidence type="ECO:0000256" key="3">
    <source>
        <dbReference type="ARBA" id="ARBA00022553"/>
    </source>
</evidence>
<dbReference type="InterPro" id="IPR011006">
    <property type="entry name" value="CheY-like_superfamily"/>
</dbReference>
<dbReference type="InterPro" id="IPR018060">
    <property type="entry name" value="HTH_AraC"/>
</dbReference>
<comment type="subcellular location">
    <subcellularLocation>
        <location evidence="1">Cytoplasm</location>
    </subcellularLocation>
</comment>
<evidence type="ECO:0000313" key="12">
    <source>
        <dbReference type="Proteomes" id="UP000595841"/>
    </source>
</evidence>
<evidence type="ECO:0000259" key="9">
    <source>
        <dbReference type="PROSITE" id="PS01124"/>
    </source>
</evidence>
<feature type="domain" description="HTH araC/xylS-type" evidence="9">
    <location>
        <begin position="419"/>
        <end position="516"/>
    </location>
</feature>
<keyword evidence="6" id="KW-0238">DNA-binding</keyword>
<dbReference type="KEGG" id="pson:JI735_04490"/>
<name>A0A974PEC2_9BACL</name>
<dbReference type="GO" id="GO:0000160">
    <property type="term" value="P:phosphorelay signal transduction system"/>
    <property type="evidence" value="ECO:0007669"/>
    <property type="project" value="UniProtKB-KW"/>
</dbReference>
<keyword evidence="2" id="KW-0963">Cytoplasm</keyword>
<reference evidence="11 12" key="1">
    <citation type="submission" date="2021-01" db="EMBL/GenBank/DDBJ databases">
        <title>Whole genome sequence of Paenibacillus sonchi LMG 24727 for comparative genomics.</title>
        <authorList>
            <person name="Lee G."/>
            <person name="Kim M.-J."/>
            <person name="Lim K."/>
            <person name="Shin J.-H."/>
        </authorList>
    </citation>
    <scope>NUCLEOTIDE SEQUENCE [LARGE SCALE GENOMIC DNA]</scope>
    <source>
        <strain evidence="11 12">LMG 24727</strain>
    </source>
</reference>
<dbReference type="InterPro" id="IPR009057">
    <property type="entry name" value="Homeodomain-like_sf"/>
</dbReference>
<keyword evidence="3 8" id="KW-0597">Phosphoprotein</keyword>
<dbReference type="PROSITE" id="PS01124">
    <property type="entry name" value="HTH_ARAC_FAMILY_2"/>
    <property type="match status" value="1"/>
</dbReference>
<dbReference type="InterPro" id="IPR001789">
    <property type="entry name" value="Sig_transdc_resp-reg_receiver"/>
</dbReference>
<dbReference type="InterPro" id="IPR018062">
    <property type="entry name" value="HTH_AraC-typ_CS"/>
</dbReference>
<evidence type="ECO:0000256" key="4">
    <source>
        <dbReference type="ARBA" id="ARBA00023012"/>
    </source>
</evidence>
<evidence type="ECO:0000256" key="5">
    <source>
        <dbReference type="ARBA" id="ARBA00023015"/>
    </source>
</evidence>
<dbReference type="EMBL" id="CP068595">
    <property type="protein sequence ID" value="QQZ61956.1"/>
    <property type="molecule type" value="Genomic_DNA"/>
</dbReference>
<keyword evidence="7" id="KW-0804">Transcription</keyword>
<dbReference type="Pfam" id="PF12833">
    <property type="entry name" value="HTH_18"/>
    <property type="match status" value="1"/>
</dbReference>
<protein>
    <submittedName>
        <fullName evidence="11">Response regulator transcription factor</fullName>
    </submittedName>
</protein>
<evidence type="ECO:0000256" key="7">
    <source>
        <dbReference type="ARBA" id="ARBA00023163"/>
    </source>
</evidence>